<evidence type="ECO:0000256" key="12">
    <source>
        <dbReference type="RuleBase" id="RU003557"/>
    </source>
</evidence>
<protein>
    <recommendedName>
        <fullName evidence="5">Beta-ketoadipyl-CoA thiolase</fullName>
        <ecNumber evidence="4">2.3.1.174</ecNumber>
    </recommendedName>
    <alternativeName>
        <fullName evidence="9">3-oxoadipyl-CoA thiolase</fullName>
    </alternativeName>
</protein>
<dbReference type="Pfam" id="PF00108">
    <property type="entry name" value="Thiolase_N"/>
    <property type="match status" value="1"/>
</dbReference>
<dbReference type="InterPro" id="IPR012793">
    <property type="entry name" value="PcaF"/>
</dbReference>
<dbReference type="PANTHER" id="PTHR18919">
    <property type="entry name" value="ACETYL-COA C-ACYLTRANSFERASE"/>
    <property type="match status" value="1"/>
</dbReference>
<dbReference type="NCBIfam" id="TIGR01930">
    <property type="entry name" value="AcCoA-C-Actrans"/>
    <property type="match status" value="1"/>
</dbReference>
<sequence>MEAYIIDAVRTPVGKHGGVLASVRPDDLGAIPIRALLQRTGVPGSDIEDVYMGCANQAGEDNRNVARMSLLLAGLPISVGGSTVNRLCGSGLDAVASAARAIMAGEGQVYIGGGVESMSRAPWVMPKAEKGFATGNVTVYDSTLGWRFINPRMKEMYGTDAMGETAENLAEQYQIPREEQDKFALRSHQKAIAAQLSGAYESQMVPVEIRDRKGNLEQVCKDEGPRADTSLEALAKLKPVFRQGGSVTAGNSSSLNDGAAAVLLASKDYAQAHGLKALARVRSIAVAGVEPRIMGIGPVPATHKALLRAGLSLDDLGLIELNEAFAAQSLAVLREWGLDPEDPRLNVNGGAIAIGHPLGCSGARILTALVHEMQRREVQFGLATMCIGVGQGIAMVVEKV</sequence>
<dbReference type="PROSITE" id="PS00099">
    <property type="entry name" value="THIOLASE_3"/>
    <property type="match status" value="1"/>
</dbReference>
<evidence type="ECO:0000256" key="3">
    <source>
        <dbReference type="ARBA" id="ARBA00010982"/>
    </source>
</evidence>
<dbReference type="Proteomes" id="UP000265341">
    <property type="component" value="Unassembled WGS sequence"/>
</dbReference>
<dbReference type="Gene3D" id="3.40.47.10">
    <property type="match status" value="1"/>
</dbReference>
<dbReference type="NCBIfam" id="NF006551">
    <property type="entry name" value="PRK09050.1"/>
    <property type="match status" value="1"/>
</dbReference>
<keyword evidence="7" id="KW-0058">Aromatic hydrocarbons catabolism</keyword>
<dbReference type="InterPro" id="IPR002155">
    <property type="entry name" value="Thiolase"/>
</dbReference>
<dbReference type="InterPro" id="IPR016039">
    <property type="entry name" value="Thiolase-like"/>
</dbReference>
<evidence type="ECO:0000259" key="13">
    <source>
        <dbReference type="Pfam" id="PF00108"/>
    </source>
</evidence>
<comment type="pathway">
    <text evidence="2">Aromatic compound metabolism; beta-ketoadipate pathway; acetyl-CoA and succinyl-CoA from 3-oxoadipate: step 2/2.</text>
</comment>
<dbReference type="GO" id="GO:0019619">
    <property type="term" value="P:3,4-dihydroxybenzoate catabolic process"/>
    <property type="evidence" value="ECO:0007669"/>
    <property type="project" value="InterPro"/>
</dbReference>
<comment type="function">
    <text evidence="1">Catalyzes thiolytic cleavage of beta-ketoadipyl-CoA to succinyl-CoA and acetyl-CoA.</text>
</comment>
<dbReference type="PANTHER" id="PTHR18919:SF107">
    <property type="entry name" value="ACETYL-COA ACETYLTRANSFERASE, CYTOSOLIC"/>
    <property type="match status" value="1"/>
</dbReference>
<feature type="domain" description="Thiolase C-terminal" evidence="14">
    <location>
        <begin position="276"/>
        <end position="399"/>
    </location>
</feature>
<dbReference type="InterPro" id="IPR020610">
    <property type="entry name" value="Thiolase_AS"/>
</dbReference>
<keyword evidence="6 12" id="KW-0808">Transferase</keyword>
<organism evidence="15 16">
    <name type="scientific">Calidithermus roseus</name>
    <dbReference type="NCBI Taxonomy" id="1644118"/>
    <lineage>
        <taxon>Bacteria</taxon>
        <taxon>Thermotogati</taxon>
        <taxon>Deinococcota</taxon>
        <taxon>Deinococci</taxon>
        <taxon>Thermales</taxon>
        <taxon>Thermaceae</taxon>
        <taxon>Calidithermus</taxon>
    </lineage>
</organism>
<evidence type="ECO:0000256" key="9">
    <source>
        <dbReference type="ARBA" id="ARBA00041222"/>
    </source>
</evidence>
<evidence type="ECO:0000313" key="15">
    <source>
        <dbReference type="EMBL" id="RIH86370.1"/>
    </source>
</evidence>
<dbReference type="SUPFAM" id="SSF53901">
    <property type="entry name" value="Thiolase-like"/>
    <property type="match status" value="2"/>
</dbReference>
<dbReference type="Pfam" id="PF02803">
    <property type="entry name" value="Thiolase_C"/>
    <property type="match status" value="1"/>
</dbReference>
<dbReference type="EC" id="2.3.1.174" evidence="4"/>
<feature type="domain" description="Thiolase N-terminal" evidence="13">
    <location>
        <begin position="4"/>
        <end position="267"/>
    </location>
</feature>
<evidence type="ECO:0000259" key="14">
    <source>
        <dbReference type="Pfam" id="PF02803"/>
    </source>
</evidence>
<comment type="catalytic activity">
    <reaction evidence="10">
        <text>succinyl-CoA + acetyl-CoA = 3-oxoadipyl-CoA + CoA</text>
        <dbReference type="Rhea" id="RHEA:19481"/>
        <dbReference type="ChEBI" id="CHEBI:57287"/>
        <dbReference type="ChEBI" id="CHEBI:57288"/>
        <dbReference type="ChEBI" id="CHEBI:57292"/>
        <dbReference type="ChEBI" id="CHEBI:57348"/>
        <dbReference type="EC" id="2.3.1.174"/>
    </reaction>
</comment>
<feature type="active site" description="Proton acceptor" evidence="11">
    <location>
        <position position="356"/>
    </location>
</feature>
<keyword evidence="8 12" id="KW-0012">Acyltransferase</keyword>
<keyword evidence="16" id="KW-1185">Reference proteome</keyword>
<evidence type="ECO:0000256" key="11">
    <source>
        <dbReference type="PIRSR" id="PIRSR000429-1"/>
    </source>
</evidence>
<proteinExistence type="inferred from homology"/>
<dbReference type="InterPro" id="IPR020616">
    <property type="entry name" value="Thiolase_N"/>
</dbReference>
<name>A0A399ES93_9DEIN</name>
<evidence type="ECO:0000256" key="5">
    <source>
        <dbReference type="ARBA" id="ARBA00016181"/>
    </source>
</evidence>
<dbReference type="PROSITE" id="PS00098">
    <property type="entry name" value="THIOLASE_1"/>
    <property type="match status" value="1"/>
</dbReference>
<dbReference type="NCBIfam" id="TIGR02430">
    <property type="entry name" value="pcaF"/>
    <property type="match status" value="1"/>
</dbReference>
<dbReference type="InterPro" id="IPR020617">
    <property type="entry name" value="Thiolase_C"/>
</dbReference>
<evidence type="ECO:0000256" key="8">
    <source>
        <dbReference type="ARBA" id="ARBA00023315"/>
    </source>
</evidence>
<accession>A0A399ES93</accession>
<evidence type="ECO:0000256" key="2">
    <source>
        <dbReference type="ARBA" id="ARBA00005071"/>
    </source>
</evidence>
<evidence type="ECO:0000256" key="10">
    <source>
        <dbReference type="ARBA" id="ARBA00048527"/>
    </source>
</evidence>
<evidence type="ECO:0000256" key="6">
    <source>
        <dbReference type="ARBA" id="ARBA00022679"/>
    </source>
</evidence>
<reference evidence="15 16" key="1">
    <citation type="submission" date="2018-08" db="EMBL/GenBank/DDBJ databases">
        <title>Meiothermus roseus NBRC 110900 genome sequencing project.</title>
        <authorList>
            <person name="Da Costa M.S."/>
            <person name="Albuquerque L."/>
            <person name="Raposo P."/>
            <person name="Froufe H.J.C."/>
            <person name="Barroso C.S."/>
            <person name="Egas C."/>
        </authorList>
    </citation>
    <scope>NUCLEOTIDE SEQUENCE [LARGE SCALE GENOMIC DNA]</scope>
    <source>
        <strain evidence="15 16">NBRC 110900</strain>
    </source>
</reference>
<dbReference type="InterPro" id="IPR020615">
    <property type="entry name" value="Thiolase_acyl_enz_int_AS"/>
</dbReference>
<comment type="similarity">
    <text evidence="3 12">Belongs to the thiolase-like superfamily. Thiolase family.</text>
</comment>
<dbReference type="PROSITE" id="PS00737">
    <property type="entry name" value="THIOLASE_2"/>
    <property type="match status" value="1"/>
</dbReference>
<dbReference type="FunFam" id="3.40.47.10:FF:000010">
    <property type="entry name" value="Acetyl-CoA acetyltransferase (Thiolase)"/>
    <property type="match status" value="1"/>
</dbReference>
<evidence type="ECO:0000256" key="7">
    <source>
        <dbReference type="ARBA" id="ARBA00022797"/>
    </source>
</evidence>
<evidence type="ECO:0000256" key="1">
    <source>
        <dbReference type="ARBA" id="ARBA00003720"/>
    </source>
</evidence>
<dbReference type="CDD" id="cd00751">
    <property type="entry name" value="thiolase"/>
    <property type="match status" value="1"/>
</dbReference>
<feature type="active site" description="Acyl-thioester intermediate" evidence="11">
    <location>
        <position position="88"/>
    </location>
</feature>
<gene>
    <name evidence="15" type="primary">paaJ</name>
    <name evidence="15" type="ORF">Mrose_01783</name>
</gene>
<dbReference type="EMBL" id="QWLA01000030">
    <property type="protein sequence ID" value="RIH86370.1"/>
    <property type="molecule type" value="Genomic_DNA"/>
</dbReference>
<comment type="caution">
    <text evidence="15">The sequence shown here is derived from an EMBL/GenBank/DDBJ whole genome shotgun (WGS) entry which is preliminary data.</text>
</comment>
<dbReference type="InterPro" id="IPR020613">
    <property type="entry name" value="Thiolase_CS"/>
</dbReference>
<feature type="active site" description="Proton acceptor" evidence="11">
    <location>
        <position position="386"/>
    </location>
</feature>
<evidence type="ECO:0000313" key="16">
    <source>
        <dbReference type="Proteomes" id="UP000265341"/>
    </source>
</evidence>
<evidence type="ECO:0000256" key="4">
    <source>
        <dbReference type="ARBA" id="ARBA00012233"/>
    </source>
</evidence>
<dbReference type="PIRSF" id="PIRSF000429">
    <property type="entry name" value="Ac-CoA_Ac_transf"/>
    <property type="match status" value="1"/>
</dbReference>
<dbReference type="AlphaFoldDB" id="A0A399ES93"/>
<dbReference type="GO" id="GO:0033812">
    <property type="term" value="F:3-oxoadipyl-CoA thiolase activity"/>
    <property type="evidence" value="ECO:0007669"/>
    <property type="project" value="UniProtKB-EC"/>
</dbReference>